<dbReference type="RefSeq" id="WP_235723979.1">
    <property type="nucleotide sequence ID" value="NZ_JAPKFM010000003.1"/>
</dbReference>
<organism evidence="2 3">
    <name type="scientific">Gordonia aquimaris</name>
    <dbReference type="NCBI Taxonomy" id="2984863"/>
    <lineage>
        <taxon>Bacteria</taxon>
        <taxon>Bacillati</taxon>
        <taxon>Actinomycetota</taxon>
        <taxon>Actinomycetes</taxon>
        <taxon>Mycobacteriales</taxon>
        <taxon>Gordoniaceae</taxon>
        <taxon>Gordonia</taxon>
    </lineage>
</organism>
<evidence type="ECO:0000256" key="1">
    <source>
        <dbReference type="SAM" id="SignalP"/>
    </source>
</evidence>
<reference evidence="2" key="1">
    <citation type="submission" date="2022-10" db="EMBL/GenBank/DDBJ databases">
        <title>WGS of marine actinomycetes from Thailand.</title>
        <authorList>
            <person name="Thawai C."/>
        </authorList>
    </citation>
    <scope>NUCLEOTIDE SEQUENCE</scope>
    <source>
        <strain evidence="2">SW21</strain>
    </source>
</reference>
<dbReference type="AlphaFoldDB" id="A0A9X3D2A6"/>
<feature type="signal peptide" evidence="1">
    <location>
        <begin position="1"/>
        <end position="44"/>
    </location>
</feature>
<comment type="caution">
    <text evidence="2">The sequence shown here is derived from an EMBL/GenBank/DDBJ whole genome shotgun (WGS) entry which is preliminary data.</text>
</comment>
<dbReference type="EMBL" id="JAPKFM010000003">
    <property type="protein sequence ID" value="MCX2963334.1"/>
    <property type="molecule type" value="Genomic_DNA"/>
</dbReference>
<feature type="chain" id="PRO_5040882362" evidence="1">
    <location>
        <begin position="45"/>
        <end position="92"/>
    </location>
</feature>
<evidence type="ECO:0000313" key="3">
    <source>
        <dbReference type="Proteomes" id="UP001143347"/>
    </source>
</evidence>
<protein>
    <submittedName>
        <fullName evidence="2">Uncharacterized protein</fullName>
    </submittedName>
</protein>
<name>A0A9X3D2A6_9ACTN</name>
<dbReference type="Proteomes" id="UP001143347">
    <property type="component" value="Unassembled WGS sequence"/>
</dbReference>
<evidence type="ECO:0000313" key="2">
    <source>
        <dbReference type="EMBL" id="MCX2963334.1"/>
    </source>
</evidence>
<proteinExistence type="predicted"/>
<sequence>MGRGINETSARGTRAKVVRRVVGAGFAGAAMAGAMAFAAAPASAQPLPTIEPTVENAAPTLDNIKLGITKAVETNPELESVGEWALTLFPEY</sequence>
<keyword evidence="1" id="KW-0732">Signal</keyword>
<accession>A0A9X3D2A6</accession>
<keyword evidence="3" id="KW-1185">Reference proteome</keyword>
<gene>
    <name evidence="2" type="ORF">OSB52_04425</name>
</gene>